<feature type="transmembrane region" description="Helical" evidence="1">
    <location>
        <begin position="86"/>
        <end position="104"/>
    </location>
</feature>
<reference evidence="3 4" key="1">
    <citation type="journal article" date="2014" name="Int. J. Syst. Evol. Microbiol.">
        <title>Phaeodactylibacter xiamenensis gen. nov., sp. nov., a member of the family Saprospiraceae isolated from the marine alga Phaeodactylum tricornutum.</title>
        <authorList>
            <person name="Chen Z.Jr."/>
            <person name="Lei X."/>
            <person name="Lai Q."/>
            <person name="Li Y."/>
            <person name="Zhang B."/>
            <person name="Zhang J."/>
            <person name="Zhang H."/>
            <person name="Yang L."/>
            <person name="Zheng W."/>
            <person name="Tian Y."/>
            <person name="Yu Z."/>
            <person name="Xu H.Jr."/>
            <person name="Zheng T."/>
        </authorList>
    </citation>
    <scope>NUCLEOTIDE SEQUENCE [LARGE SCALE GENOMIC DNA]</scope>
    <source>
        <strain evidence="3 4">KD52</strain>
    </source>
</reference>
<feature type="transmembrane region" description="Helical" evidence="1">
    <location>
        <begin position="58"/>
        <end position="80"/>
    </location>
</feature>
<dbReference type="STRING" id="1524460.IX84_26820"/>
<dbReference type="GO" id="GO:0016717">
    <property type="term" value="F:oxidoreductase activity, acting on paired donors, with oxidation of a pair of donors resulting in the reduction of molecular oxygen to two molecules of water"/>
    <property type="evidence" value="ECO:0007669"/>
    <property type="project" value="TreeGrafter"/>
</dbReference>
<protein>
    <recommendedName>
        <fullName evidence="2">Fatty acid desaturase domain-containing protein</fullName>
    </recommendedName>
</protein>
<evidence type="ECO:0000313" key="3">
    <source>
        <dbReference type="EMBL" id="KGE85690.1"/>
    </source>
</evidence>
<dbReference type="GO" id="GO:0016020">
    <property type="term" value="C:membrane"/>
    <property type="evidence" value="ECO:0007669"/>
    <property type="project" value="TreeGrafter"/>
</dbReference>
<dbReference type="PANTHER" id="PTHR19353:SF19">
    <property type="entry name" value="DELTA(5) FATTY ACID DESATURASE C-RELATED"/>
    <property type="match status" value="1"/>
</dbReference>
<dbReference type="GO" id="GO:0008610">
    <property type="term" value="P:lipid biosynthetic process"/>
    <property type="evidence" value="ECO:0007669"/>
    <property type="project" value="UniProtKB-ARBA"/>
</dbReference>
<evidence type="ECO:0000259" key="2">
    <source>
        <dbReference type="Pfam" id="PF00487"/>
    </source>
</evidence>
<keyword evidence="1" id="KW-1133">Transmembrane helix</keyword>
<dbReference type="PANTHER" id="PTHR19353">
    <property type="entry name" value="FATTY ACID DESATURASE 2"/>
    <property type="match status" value="1"/>
</dbReference>
<evidence type="ECO:0000256" key="1">
    <source>
        <dbReference type="SAM" id="Phobius"/>
    </source>
</evidence>
<feature type="transmembrane region" description="Helical" evidence="1">
    <location>
        <begin position="184"/>
        <end position="204"/>
    </location>
</feature>
<evidence type="ECO:0000313" key="4">
    <source>
        <dbReference type="Proteomes" id="UP000029736"/>
    </source>
</evidence>
<comment type="caution">
    <text evidence="3">The sequence shown here is derived from an EMBL/GenBank/DDBJ whole genome shotgun (WGS) entry which is preliminary data.</text>
</comment>
<feature type="transmembrane region" description="Helical" evidence="1">
    <location>
        <begin position="124"/>
        <end position="140"/>
    </location>
</feature>
<dbReference type="Proteomes" id="UP000029736">
    <property type="component" value="Unassembled WGS sequence"/>
</dbReference>
<sequence length="401" mass="46481">MIFSSAFVPETGYFAPKFQVMQTIKFRVNNRDDAFFQALQKEVSTWLDKQKNGRYANILMLGKGVLFLSFFWGAYALILFGGFSSIVTILLYASMGVSGLLIAFNISHDACHDALTSSKLFNKVVYYLTFNPLGTDAYLWKLRHVHSHHPFPNVDHCDIDIDNNFLIRLSPNRPLLRHHRWQHVYGPFLYALYTLHWVFIKDWAYLFRKDLANLRDIKHPPGEVFGMIAAKAFYFFYLIVLPVGMGLHWATVLIGFLALHVVMSYFFLLTNIMNHHAQEADFPMRDEKGYLPGSWAQHQIATCVDFHPKSRVWNFFFGGFNSHAAHHLFPTVCHVHYVMLSEFIIDKAAAYGVAHKQMSWWAALLSHFRHLYDLGHIPLRSQTDQKSQEQYENHQVSGEQP</sequence>
<feature type="domain" description="Fatty acid desaturase" evidence="2">
    <location>
        <begin position="88"/>
        <end position="355"/>
    </location>
</feature>
<keyword evidence="4" id="KW-1185">Reference proteome</keyword>
<dbReference type="InterPro" id="IPR005804">
    <property type="entry name" value="FA_desaturase_dom"/>
</dbReference>
<dbReference type="EMBL" id="JPOS01000084">
    <property type="protein sequence ID" value="KGE85690.1"/>
    <property type="molecule type" value="Genomic_DNA"/>
</dbReference>
<proteinExistence type="predicted"/>
<accession>A0A098S0L6</accession>
<keyword evidence="1" id="KW-0472">Membrane</keyword>
<gene>
    <name evidence="3" type="ORF">IX84_26820</name>
</gene>
<organism evidence="3 4">
    <name type="scientific">Phaeodactylibacter xiamenensis</name>
    <dbReference type="NCBI Taxonomy" id="1524460"/>
    <lineage>
        <taxon>Bacteria</taxon>
        <taxon>Pseudomonadati</taxon>
        <taxon>Bacteroidota</taxon>
        <taxon>Saprospiria</taxon>
        <taxon>Saprospirales</taxon>
        <taxon>Haliscomenobacteraceae</taxon>
        <taxon>Phaeodactylibacter</taxon>
    </lineage>
</organism>
<feature type="transmembrane region" description="Helical" evidence="1">
    <location>
        <begin position="249"/>
        <end position="268"/>
    </location>
</feature>
<dbReference type="AlphaFoldDB" id="A0A098S0L6"/>
<dbReference type="Pfam" id="PF00487">
    <property type="entry name" value="FA_desaturase"/>
    <property type="match status" value="1"/>
</dbReference>
<dbReference type="InterPro" id="IPR012171">
    <property type="entry name" value="Fatty_acid_desaturase"/>
</dbReference>
<name>A0A098S0L6_9BACT</name>
<feature type="transmembrane region" description="Helical" evidence="1">
    <location>
        <begin position="224"/>
        <end position="243"/>
    </location>
</feature>
<keyword evidence="1" id="KW-0812">Transmembrane</keyword>